<proteinExistence type="predicted"/>
<keyword evidence="2" id="KW-1133">Transmembrane helix</keyword>
<evidence type="ECO:0000256" key="2">
    <source>
        <dbReference type="SAM" id="Phobius"/>
    </source>
</evidence>
<feature type="transmembrane region" description="Helical" evidence="2">
    <location>
        <begin position="52"/>
        <end position="77"/>
    </location>
</feature>
<evidence type="ECO:0000313" key="6">
    <source>
        <dbReference type="Proteomes" id="UP000483672"/>
    </source>
</evidence>
<comment type="caution">
    <text evidence="4">The sequence shown here is derived from an EMBL/GenBank/DDBJ whole genome shotgun (WGS) entry which is preliminary data.</text>
</comment>
<evidence type="ECO:0000256" key="1">
    <source>
        <dbReference type="SAM" id="MobiDB-lite"/>
    </source>
</evidence>
<keyword evidence="2" id="KW-0472">Membrane</keyword>
<evidence type="ECO:0000313" key="5">
    <source>
        <dbReference type="Proteomes" id="UP000472727"/>
    </source>
</evidence>
<dbReference type="EMBL" id="WIPF01000045">
    <property type="protein sequence ID" value="KAF3220869.1"/>
    <property type="molecule type" value="Genomic_DNA"/>
</dbReference>
<name>A0A6G1MNI5_ORBOL</name>
<gene>
    <name evidence="3" type="ORF">TWF106_002627</name>
    <name evidence="4" type="ORF">TWF191_007328</name>
</gene>
<keyword evidence="2" id="KW-0812">Transmembrane</keyword>
<dbReference type="Proteomes" id="UP000472727">
    <property type="component" value="Unassembled WGS sequence"/>
</dbReference>
<dbReference type="AlphaFoldDB" id="A0A6G1MNI5"/>
<dbReference type="Proteomes" id="UP000483672">
    <property type="component" value="Unassembled WGS sequence"/>
</dbReference>
<feature type="compositionally biased region" description="Polar residues" evidence="1">
    <location>
        <begin position="23"/>
        <end position="41"/>
    </location>
</feature>
<reference evidence="5 6" key="1">
    <citation type="submission" date="2019-06" db="EMBL/GenBank/DDBJ databases">
        <authorList>
            <person name="Palmer J.M."/>
        </authorList>
    </citation>
    <scope>NUCLEOTIDE SEQUENCE [LARGE SCALE GENOMIC DNA]</scope>
    <source>
        <strain evidence="3 5">TWF106</strain>
        <strain evidence="4 6">TWF191</strain>
    </source>
</reference>
<organism evidence="4 6">
    <name type="scientific">Orbilia oligospora</name>
    <name type="common">Nematode-trapping fungus</name>
    <name type="synonym">Arthrobotrys oligospora</name>
    <dbReference type="NCBI Taxonomy" id="2813651"/>
    <lineage>
        <taxon>Eukaryota</taxon>
        <taxon>Fungi</taxon>
        <taxon>Dikarya</taxon>
        <taxon>Ascomycota</taxon>
        <taxon>Pezizomycotina</taxon>
        <taxon>Orbiliomycetes</taxon>
        <taxon>Orbiliales</taxon>
        <taxon>Orbiliaceae</taxon>
        <taxon>Orbilia</taxon>
    </lineage>
</organism>
<feature type="region of interest" description="Disordered" evidence="1">
    <location>
        <begin position="13"/>
        <end position="42"/>
    </location>
</feature>
<dbReference type="EMBL" id="WIWS01000150">
    <property type="protein sequence ID" value="KAF3202050.1"/>
    <property type="molecule type" value="Genomic_DNA"/>
</dbReference>
<protein>
    <submittedName>
        <fullName evidence="4">Uncharacterized protein</fullName>
    </submittedName>
</protein>
<sequence>MSSTIEQELAVSRVYSKTDHKQSVPNEPSGESTLQTGSASTKAPEFKMDWRMFLAFASLMIITLAAALDATIISVALPVRISSLNSTNTSSD</sequence>
<evidence type="ECO:0000313" key="4">
    <source>
        <dbReference type="EMBL" id="KAF3220869.1"/>
    </source>
</evidence>
<evidence type="ECO:0000313" key="3">
    <source>
        <dbReference type="EMBL" id="KAF3202050.1"/>
    </source>
</evidence>
<accession>A0A6G1MNI5</accession>